<comment type="caution">
    <text evidence="1">The sequence shown here is derived from an EMBL/GenBank/DDBJ whole genome shotgun (WGS) entry which is preliminary data.</text>
</comment>
<accession>A0A833W5A6</accession>
<proteinExistence type="predicted"/>
<organism evidence="1 2">
    <name type="scientific">Phytophthora infestans</name>
    <name type="common">Potato late blight agent</name>
    <name type="synonym">Botrytis infestans</name>
    <dbReference type="NCBI Taxonomy" id="4787"/>
    <lineage>
        <taxon>Eukaryota</taxon>
        <taxon>Sar</taxon>
        <taxon>Stramenopiles</taxon>
        <taxon>Oomycota</taxon>
        <taxon>Peronosporomycetes</taxon>
        <taxon>Peronosporales</taxon>
        <taxon>Peronosporaceae</taxon>
        <taxon>Phytophthora</taxon>
    </lineage>
</organism>
<evidence type="ECO:0000313" key="1">
    <source>
        <dbReference type="EMBL" id="KAF4042799.1"/>
    </source>
</evidence>
<dbReference type="Proteomes" id="UP000602510">
    <property type="component" value="Unassembled WGS sequence"/>
</dbReference>
<sequence length="204" mass="23108">MEETVEKGAVFTADKEIHGGLKRCAEEIKQSSRGHNLARVNPLMAGFMMLTYHFHYSHMASEILMVTSRFRAFGHLYNALVEQRFLQHIPFFDEVLRIYDEMIFTPSRAAAVHGSYNRAYLLSSHLTATSVNAMYRGETPPAGKEGVKVRKALHFQDLSQIYRLLTENDRSVLGGASSKAMLNKAADICSMELFQTRVLSRDML</sequence>
<name>A0A833W5A6_PHYIN</name>
<evidence type="ECO:0000313" key="2">
    <source>
        <dbReference type="Proteomes" id="UP000602510"/>
    </source>
</evidence>
<reference evidence="1" key="1">
    <citation type="submission" date="2020-04" db="EMBL/GenBank/DDBJ databases">
        <title>Hybrid Assembly of Korean Phytophthora infestans isolates.</title>
        <authorList>
            <person name="Prokchorchik M."/>
            <person name="Lee Y."/>
            <person name="Seo J."/>
            <person name="Cho J.-H."/>
            <person name="Park Y.-E."/>
            <person name="Jang D.-C."/>
            <person name="Im J.-S."/>
            <person name="Choi J.-G."/>
            <person name="Park H.-J."/>
            <person name="Lee G.-B."/>
            <person name="Lee Y.-G."/>
            <person name="Hong S.-Y."/>
            <person name="Cho K."/>
            <person name="Sohn K.H."/>
        </authorList>
    </citation>
    <scope>NUCLEOTIDE SEQUENCE</scope>
    <source>
        <strain evidence="1">KR_1_A1</strain>
    </source>
</reference>
<protein>
    <submittedName>
        <fullName evidence="1">Uncharacterized protein</fullName>
    </submittedName>
</protein>
<dbReference type="EMBL" id="WSZM01000097">
    <property type="protein sequence ID" value="KAF4042799.1"/>
    <property type="molecule type" value="Genomic_DNA"/>
</dbReference>
<dbReference type="AlphaFoldDB" id="A0A833W5A6"/>
<keyword evidence="2" id="KW-1185">Reference proteome</keyword>
<gene>
    <name evidence="1" type="ORF">GN244_ATG05108</name>
</gene>